<feature type="domain" description="DUF1648" evidence="2">
    <location>
        <begin position="148"/>
        <end position="194"/>
    </location>
</feature>
<name>A0ABS7CAU2_9BACL</name>
<accession>A0ABS7CAU2</accession>
<dbReference type="InterPro" id="IPR043831">
    <property type="entry name" value="DUF5808"/>
</dbReference>
<keyword evidence="1" id="KW-0472">Membrane</keyword>
<feature type="transmembrane region" description="Helical" evidence="1">
    <location>
        <begin position="142"/>
        <end position="161"/>
    </location>
</feature>
<evidence type="ECO:0000313" key="4">
    <source>
        <dbReference type="EMBL" id="MBW7458027.1"/>
    </source>
</evidence>
<dbReference type="InterPro" id="IPR012867">
    <property type="entry name" value="DUF1648"/>
</dbReference>
<feature type="transmembrane region" description="Helical" evidence="1">
    <location>
        <begin position="266"/>
        <end position="289"/>
    </location>
</feature>
<comment type="caution">
    <text evidence="4">The sequence shown here is derived from an EMBL/GenBank/DDBJ whole genome shotgun (WGS) entry which is preliminary data.</text>
</comment>
<dbReference type="RefSeq" id="WP_210042630.1">
    <property type="nucleotide sequence ID" value="NZ_JBHLVU010000023.1"/>
</dbReference>
<dbReference type="PANTHER" id="PTHR37810:SF9">
    <property type="entry name" value="MEMBRANE PROTEIN"/>
    <property type="match status" value="1"/>
</dbReference>
<gene>
    <name evidence="4" type="ORF">K0U00_28695</name>
</gene>
<evidence type="ECO:0000256" key="1">
    <source>
        <dbReference type="SAM" id="Phobius"/>
    </source>
</evidence>
<evidence type="ECO:0000313" key="5">
    <source>
        <dbReference type="Proteomes" id="UP001519887"/>
    </source>
</evidence>
<keyword evidence="5" id="KW-1185">Reference proteome</keyword>
<organism evidence="4 5">
    <name type="scientific">Paenibacillus sepulcri</name>
    <dbReference type="NCBI Taxonomy" id="359917"/>
    <lineage>
        <taxon>Bacteria</taxon>
        <taxon>Bacillati</taxon>
        <taxon>Bacillota</taxon>
        <taxon>Bacilli</taxon>
        <taxon>Bacillales</taxon>
        <taxon>Paenibacillaceae</taxon>
        <taxon>Paenibacillus</taxon>
    </lineage>
</organism>
<proteinExistence type="predicted"/>
<evidence type="ECO:0000259" key="2">
    <source>
        <dbReference type="Pfam" id="PF07853"/>
    </source>
</evidence>
<feature type="transmembrane region" description="Helical" evidence="1">
    <location>
        <begin position="6"/>
        <end position="39"/>
    </location>
</feature>
<dbReference type="Pfam" id="PF19124">
    <property type="entry name" value="DUF5808"/>
    <property type="match status" value="1"/>
</dbReference>
<sequence>MDPTWGIWLFSIVMYVMMGIVFMLVPLISTRVLLFGVFVPEPMRDDEAVTAVRKSYIRMSVFIMVCAAAAGGLVGWWMKGMSEAVLLSATLVQVIGFVLSLAASHRRALRIKLEKGWEPPQSTKRVANLNFRKGPLTIRDRWYLVHLLLIIISVIGAAVQWDSIPDTLTTHYNASFEADGFSEKSFSSVFMMNITQLLLIGIFLFTNFVIRAAKQQLDPAKPDESMIKQQKFRRINSIFLYFLSLFIVALFSYIQATILYGWSAELLMLTSLFLPLILIGCSIGLIIYLRSKGIDQVLAAGVSDDSHWKGGFFYHNPEDPSFIVNKRYGMGWTFNMAHPVSWVVLGGILLILLVIVLITSILDT</sequence>
<dbReference type="PANTHER" id="PTHR37810">
    <property type="entry name" value="IMMUNITY PROTEIN SDPI"/>
    <property type="match status" value="1"/>
</dbReference>
<feature type="transmembrane region" description="Helical" evidence="1">
    <location>
        <begin position="59"/>
        <end position="78"/>
    </location>
</feature>
<feature type="transmembrane region" description="Helical" evidence="1">
    <location>
        <begin position="84"/>
        <end position="103"/>
    </location>
</feature>
<dbReference type="EMBL" id="JAHZIK010001044">
    <property type="protein sequence ID" value="MBW7458027.1"/>
    <property type="molecule type" value="Genomic_DNA"/>
</dbReference>
<feature type="domain" description="DUF5808" evidence="3">
    <location>
        <begin position="317"/>
        <end position="342"/>
    </location>
</feature>
<keyword evidence="1" id="KW-0812">Transmembrane</keyword>
<protein>
    <submittedName>
        <fullName evidence="4">DUF1648 domain-containing protein</fullName>
    </submittedName>
</protein>
<evidence type="ECO:0000259" key="3">
    <source>
        <dbReference type="Pfam" id="PF19124"/>
    </source>
</evidence>
<feature type="transmembrane region" description="Helical" evidence="1">
    <location>
        <begin position="190"/>
        <end position="210"/>
    </location>
</feature>
<reference evidence="4 5" key="1">
    <citation type="submission" date="2021-07" db="EMBL/GenBank/DDBJ databases">
        <title>Paenibacillus radiodurans sp. nov., isolated from the southeastern edge of Tengger Desert.</title>
        <authorList>
            <person name="Zhang G."/>
        </authorList>
    </citation>
    <scope>NUCLEOTIDE SEQUENCE [LARGE SCALE GENOMIC DNA]</scope>
    <source>
        <strain evidence="4 5">CCM 7311</strain>
    </source>
</reference>
<dbReference type="Pfam" id="PF07853">
    <property type="entry name" value="DUF1648"/>
    <property type="match status" value="1"/>
</dbReference>
<feature type="transmembrane region" description="Helical" evidence="1">
    <location>
        <begin position="238"/>
        <end position="260"/>
    </location>
</feature>
<dbReference type="Proteomes" id="UP001519887">
    <property type="component" value="Unassembled WGS sequence"/>
</dbReference>
<feature type="transmembrane region" description="Helical" evidence="1">
    <location>
        <begin position="340"/>
        <end position="362"/>
    </location>
</feature>
<keyword evidence="1" id="KW-1133">Transmembrane helix</keyword>